<evidence type="ECO:0000259" key="4">
    <source>
        <dbReference type="Pfam" id="PF00135"/>
    </source>
</evidence>
<dbReference type="RefSeq" id="WP_085934260.1">
    <property type="nucleotide sequence ID" value="NZ_FUWJ01000002.1"/>
</dbReference>
<dbReference type="InterPro" id="IPR019826">
    <property type="entry name" value="Carboxylesterase_B_AS"/>
</dbReference>
<evidence type="ECO:0000256" key="3">
    <source>
        <dbReference type="RuleBase" id="RU361235"/>
    </source>
</evidence>
<gene>
    <name evidence="5" type="ORF">SAMN02745126_02593</name>
</gene>
<proteinExistence type="inferred from homology"/>
<dbReference type="OrthoDB" id="9771666at2"/>
<dbReference type="Proteomes" id="UP000190092">
    <property type="component" value="Unassembled WGS sequence"/>
</dbReference>
<accession>A0A1T4P361</accession>
<dbReference type="STRING" id="225324.SAMN02745126_02593"/>
<dbReference type="PANTHER" id="PTHR43142:SF1">
    <property type="entry name" value="CARBOXYLIC ESTER HYDROLASE"/>
    <property type="match status" value="1"/>
</dbReference>
<evidence type="ECO:0000313" key="6">
    <source>
        <dbReference type="Proteomes" id="UP000190092"/>
    </source>
</evidence>
<feature type="domain" description="Carboxylesterase type B" evidence="4">
    <location>
        <begin position="6"/>
        <end position="507"/>
    </location>
</feature>
<comment type="similarity">
    <text evidence="1 3">Belongs to the type-B carboxylesterase/lipase family.</text>
</comment>
<dbReference type="PANTHER" id="PTHR43142">
    <property type="entry name" value="CARBOXYLIC ESTER HYDROLASE"/>
    <property type="match status" value="1"/>
</dbReference>
<dbReference type="InterPro" id="IPR002018">
    <property type="entry name" value="CarbesteraseB"/>
</dbReference>
<evidence type="ECO:0000313" key="5">
    <source>
        <dbReference type="EMBL" id="SJZ86050.1"/>
    </source>
</evidence>
<dbReference type="SUPFAM" id="SSF53474">
    <property type="entry name" value="alpha/beta-Hydrolases"/>
    <property type="match status" value="1"/>
</dbReference>
<sequence length="510" mass="54497">MADGCIVETASGRLCGVRDRGVIMFKGIPYAAPPVDALRWRAPQKVAPWSGVREATSYGNRAIQAENVFDLPPDLLELFTLGGREPTAEDCLYLNVWTSGLDGTKRPVLFWCHGGAFITGSGSSPWSDGANLCRLDDVVVVSINHRLGALGYLHLEDLAGEAFAGAGTVGMQDIVAALEWVRDNIAAFGGDPGNVTIFGESGGGAKVSVLMAMPSAKGLFHKAIIQSGPALQMANREDGTKTARQVLDALGLAPNDADKLRTLPAEQILEAQNAVQSTVGRASFADRRRLGFNPVIDGAIFPGGPFAPSAPAVSAHVPLMIGTNKDEMALFLGHLPWVVEATFDNLTEAMTPYLGARAGEVIATYREAQPELSADRIGLAIVGDLGVRSLSLAIAERKLAQKSDVFVYLFAWETPVLGGRLRSCHTLEIPFVFNNLPSAALTGDDPARLALGERMARAWIAFARTGRPGHGGLPDWPAYSTSDRPTMIFDTECRVESDPYATERKVWEGA</sequence>
<dbReference type="Pfam" id="PF00135">
    <property type="entry name" value="COesterase"/>
    <property type="match status" value="1"/>
</dbReference>
<dbReference type="GO" id="GO:0016787">
    <property type="term" value="F:hydrolase activity"/>
    <property type="evidence" value="ECO:0007669"/>
    <property type="project" value="UniProtKB-KW"/>
</dbReference>
<dbReference type="PROSITE" id="PS00122">
    <property type="entry name" value="CARBOXYLESTERASE_B_1"/>
    <property type="match status" value="1"/>
</dbReference>
<dbReference type="EMBL" id="FUWJ01000002">
    <property type="protein sequence ID" value="SJZ86050.1"/>
    <property type="molecule type" value="Genomic_DNA"/>
</dbReference>
<reference evidence="6" key="1">
    <citation type="submission" date="2017-02" db="EMBL/GenBank/DDBJ databases">
        <authorList>
            <person name="Varghese N."/>
            <person name="Submissions S."/>
        </authorList>
    </citation>
    <scope>NUCLEOTIDE SEQUENCE [LARGE SCALE GENOMIC DNA]</scope>
    <source>
        <strain evidence="6">ATCC 27094</strain>
    </source>
</reference>
<dbReference type="EC" id="3.1.1.-" evidence="3"/>
<dbReference type="InterPro" id="IPR029058">
    <property type="entry name" value="AB_hydrolase_fold"/>
</dbReference>
<protein>
    <recommendedName>
        <fullName evidence="3">Carboxylic ester hydrolase</fullName>
        <ecNumber evidence="3">3.1.1.-</ecNumber>
    </recommendedName>
</protein>
<keyword evidence="2 3" id="KW-0378">Hydrolase</keyword>
<evidence type="ECO:0000256" key="1">
    <source>
        <dbReference type="ARBA" id="ARBA00005964"/>
    </source>
</evidence>
<name>A0A1T4P361_9HYPH</name>
<keyword evidence="6" id="KW-1185">Reference proteome</keyword>
<dbReference type="AlphaFoldDB" id="A0A1T4P361"/>
<evidence type="ECO:0000256" key="2">
    <source>
        <dbReference type="ARBA" id="ARBA00022801"/>
    </source>
</evidence>
<organism evidence="5 6">
    <name type="scientific">Enhydrobacter aerosaccus</name>
    <dbReference type="NCBI Taxonomy" id="225324"/>
    <lineage>
        <taxon>Bacteria</taxon>
        <taxon>Pseudomonadati</taxon>
        <taxon>Pseudomonadota</taxon>
        <taxon>Alphaproteobacteria</taxon>
        <taxon>Hyphomicrobiales</taxon>
        <taxon>Enhydrobacter</taxon>
    </lineage>
</organism>
<dbReference type="Gene3D" id="3.40.50.1820">
    <property type="entry name" value="alpha/beta hydrolase"/>
    <property type="match status" value="1"/>
</dbReference>